<proteinExistence type="predicted"/>
<name>A0ACA9PFN3_9GLOM</name>
<sequence>TIVPENIPKNHMVDVGALSRNAAQASSSPPPTKPVAVAKVTSKSQQTRDTKKPQATTSKSTSKGKGPEVPPKEKKMTKKAMQALLKERAEREKKMSHKEYIETLPDKWPNREKEYSQFLSGAVILFAERMWEKRAALYKHGAELVTAYDADRVTHIVSAGASWETVKLINENIGIPIHTIPLRIKIVKWPWVSDCEARRGLVEPTMDRYIHHDRWMRDIQGGGDGSVSSVAVVPKRKRREMTPILDSEDEEKARRLSVFRYQYPQKRHKPEGGLKTRYGGLIPVGPSGAIRGTVSKTAIAPVSPPRAAIEIGSDEVRSHTACDELMLNATSKQEVEEEPGIQYEAFQCMQVPDGPRKDCPNQDVVEKLEELMAIHKGRVDEESKWKAFALMKAIGRIRKHPTRFESMQELVAIPGIGAKTAEKIMEVIKTQGLKRLNYERTGETAVVMDFQGIYGVVVSYEEAGLVEFVEET</sequence>
<protein>
    <submittedName>
        <fullName evidence="1">15080_t:CDS:1</fullName>
    </submittedName>
</protein>
<dbReference type="EMBL" id="CAJVPT010033898">
    <property type="protein sequence ID" value="CAG8706312.1"/>
    <property type="molecule type" value="Genomic_DNA"/>
</dbReference>
<evidence type="ECO:0000313" key="1">
    <source>
        <dbReference type="EMBL" id="CAG8706312.1"/>
    </source>
</evidence>
<dbReference type="Proteomes" id="UP000789525">
    <property type="component" value="Unassembled WGS sequence"/>
</dbReference>
<accession>A0ACA9PFN3</accession>
<feature type="non-terminal residue" evidence="1">
    <location>
        <position position="472"/>
    </location>
</feature>
<feature type="non-terminal residue" evidence="1">
    <location>
        <position position="1"/>
    </location>
</feature>
<comment type="caution">
    <text evidence="1">The sequence shown here is derived from an EMBL/GenBank/DDBJ whole genome shotgun (WGS) entry which is preliminary data.</text>
</comment>
<gene>
    <name evidence="1" type="ORF">ACOLOM_LOCUS10468</name>
</gene>
<organism evidence="1 2">
    <name type="scientific">Acaulospora colombiana</name>
    <dbReference type="NCBI Taxonomy" id="27376"/>
    <lineage>
        <taxon>Eukaryota</taxon>
        <taxon>Fungi</taxon>
        <taxon>Fungi incertae sedis</taxon>
        <taxon>Mucoromycota</taxon>
        <taxon>Glomeromycotina</taxon>
        <taxon>Glomeromycetes</taxon>
        <taxon>Diversisporales</taxon>
        <taxon>Acaulosporaceae</taxon>
        <taxon>Acaulospora</taxon>
    </lineage>
</organism>
<evidence type="ECO:0000313" key="2">
    <source>
        <dbReference type="Proteomes" id="UP000789525"/>
    </source>
</evidence>
<reference evidence="1" key="1">
    <citation type="submission" date="2021-06" db="EMBL/GenBank/DDBJ databases">
        <authorList>
            <person name="Kallberg Y."/>
            <person name="Tangrot J."/>
            <person name="Rosling A."/>
        </authorList>
    </citation>
    <scope>NUCLEOTIDE SEQUENCE</scope>
    <source>
        <strain evidence="1">CL356</strain>
    </source>
</reference>
<keyword evidence="2" id="KW-1185">Reference proteome</keyword>